<sequence>MAKGRAPQGITGPETRVAEVAAAAPAAPPAAAPPAPAPAASAPAATRADDDAGIEERIAIAASPDAVWAALSDLRAVAACLPGAELVSQEGERVAGRMRVALGPIKVAFAGEGTVRFDDAARAGTLKGQGRDNGTGSSASGTVAWQVAPDPRDAAGSLVTVRLSWRLTGALAQFNRAGLVQDLVRRLAASFAANLQSRLAATAAGKAPPPPAEAKPLGLFALLWSMLKARLLGR</sequence>
<comment type="caution">
    <text evidence="2">The sequence shown here is derived from an EMBL/GenBank/DDBJ whole genome shotgun (WGS) entry which is preliminary data.</text>
</comment>
<organism evidence="2 3">
    <name type="scientific">Roseomonas acroporae</name>
    <dbReference type="NCBI Taxonomy" id="2937791"/>
    <lineage>
        <taxon>Bacteria</taxon>
        <taxon>Pseudomonadati</taxon>
        <taxon>Pseudomonadota</taxon>
        <taxon>Alphaproteobacteria</taxon>
        <taxon>Acetobacterales</taxon>
        <taxon>Roseomonadaceae</taxon>
        <taxon>Roseomonas</taxon>
    </lineage>
</organism>
<evidence type="ECO:0000313" key="3">
    <source>
        <dbReference type="Proteomes" id="UP001139516"/>
    </source>
</evidence>
<dbReference type="SUPFAM" id="SSF55961">
    <property type="entry name" value="Bet v1-like"/>
    <property type="match status" value="1"/>
</dbReference>
<dbReference type="Gene3D" id="3.30.530.20">
    <property type="match status" value="1"/>
</dbReference>
<dbReference type="AlphaFoldDB" id="A0A9X1YDL9"/>
<dbReference type="EMBL" id="JALPRX010000148">
    <property type="protein sequence ID" value="MCK8787825.1"/>
    <property type="molecule type" value="Genomic_DNA"/>
</dbReference>
<dbReference type="CDD" id="cd07823">
    <property type="entry name" value="SRPBCC_5"/>
    <property type="match status" value="1"/>
</dbReference>
<keyword evidence="3" id="KW-1185">Reference proteome</keyword>
<feature type="region of interest" description="Disordered" evidence="1">
    <location>
        <begin position="1"/>
        <end position="49"/>
    </location>
</feature>
<dbReference type="PANTHER" id="PTHR38588:SF1">
    <property type="entry name" value="BLL0334 PROTEIN"/>
    <property type="match status" value="1"/>
</dbReference>
<name>A0A9X1YDL9_9PROT</name>
<dbReference type="PANTHER" id="PTHR38588">
    <property type="entry name" value="BLL0334 PROTEIN"/>
    <property type="match status" value="1"/>
</dbReference>
<dbReference type="Pfam" id="PF06240">
    <property type="entry name" value="COXG"/>
    <property type="match status" value="1"/>
</dbReference>
<feature type="compositionally biased region" description="Pro residues" evidence="1">
    <location>
        <begin position="26"/>
        <end position="37"/>
    </location>
</feature>
<proteinExistence type="predicted"/>
<protein>
    <submittedName>
        <fullName evidence="2">SRPBCC family protein</fullName>
    </submittedName>
</protein>
<gene>
    <name evidence="2" type="ORF">M0638_26060</name>
</gene>
<reference evidence="2" key="1">
    <citation type="submission" date="2022-04" db="EMBL/GenBank/DDBJ databases">
        <title>Roseomonas acroporae sp. nov., isolated from coral Acropora digitifera.</title>
        <authorList>
            <person name="Sun H."/>
        </authorList>
    </citation>
    <scope>NUCLEOTIDE SEQUENCE</scope>
    <source>
        <strain evidence="2">NAR14</strain>
    </source>
</reference>
<accession>A0A9X1YDL9</accession>
<dbReference type="InterPro" id="IPR023393">
    <property type="entry name" value="START-like_dom_sf"/>
</dbReference>
<evidence type="ECO:0000313" key="2">
    <source>
        <dbReference type="EMBL" id="MCK8787825.1"/>
    </source>
</evidence>
<dbReference type="InterPro" id="IPR010419">
    <property type="entry name" value="CO_DH_gsu"/>
</dbReference>
<dbReference type="Proteomes" id="UP001139516">
    <property type="component" value="Unassembled WGS sequence"/>
</dbReference>
<evidence type="ECO:0000256" key="1">
    <source>
        <dbReference type="SAM" id="MobiDB-lite"/>
    </source>
</evidence>